<dbReference type="KEGG" id="cyj:Cyan7822_2302"/>
<dbReference type="OrthoDB" id="1522627at2"/>
<sequence>MKIWRSFLIIGLVNISLLGLAQLTIANTDIKIEGDSPFTAQELNSGAIKVVVTYNPLNNNSESADPKNFFYQIYYQDQKKVEASDFTQFTGEVYLKDLDNNGVDEVVVRVFTGGAHCCTNTIIYTWQEPNFIKTETDLMDGSGGTFEDLNGDGKLEFLSYDNSFLYKFSSYAGSFPPTLIYSFQNGHFQTVTRKYPKKLRETLQEMYKAIREGQKKNYEINGILAGYVAQKILLGEYEEGWQFMLANYDRISDWGLVRYDSNGKVIDKYVDYPTALKAFLIEEKYLDQDGKPLF</sequence>
<dbReference type="InterPro" id="IPR028994">
    <property type="entry name" value="Integrin_alpha_N"/>
</dbReference>
<evidence type="ECO:0000313" key="1">
    <source>
        <dbReference type="EMBL" id="ADN14280.1"/>
    </source>
</evidence>
<dbReference type="HOGENOM" id="CLU_061753_0_0_3"/>
<proteinExistence type="predicted"/>
<keyword evidence="2" id="KW-1185">Reference proteome</keyword>
<dbReference type="Proteomes" id="UP000008206">
    <property type="component" value="Chromosome"/>
</dbReference>
<dbReference type="AlphaFoldDB" id="E0UF28"/>
<dbReference type="eggNOG" id="COG2319">
    <property type="taxonomic scope" value="Bacteria"/>
</dbReference>
<dbReference type="EMBL" id="CP002198">
    <property type="protein sequence ID" value="ADN14280.1"/>
    <property type="molecule type" value="Genomic_DNA"/>
</dbReference>
<gene>
    <name evidence="1" type="ordered locus">Cyan7822_2302</name>
</gene>
<protein>
    <submittedName>
        <fullName evidence="1">Uncharacterized protein</fullName>
    </submittedName>
</protein>
<dbReference type="STRING" id="497965.Cyan7822_2302"/>
<organism evidence="1 2">
    <name type="scientific">Gloeothece verrucosa (strain PCC 7822)</name>
    <name type="common">Cyanothece sp. (strain PCC 7822)</name>
    <dbReference type="NCBI Taxonomy" id="497965"/>
    <lineage>
        <taxon>Bacteria</taxon>
        <taxon>Bacillati</taxon>
        <taxon>Cyanobacteriota</taxon>
        <taxon>Cyanophyceae</taxon>
        <taxon>Oscillatoriophycideae</taxon>
        <taxon>Chroococcales</taxon>
        <taxon>Aphanothecaceae</taxon>
        <taxon>Gloeothece</taxon>
        <taxon>Gloeothece verrucosa</taxon>
    </lineage>
</organism>
<name>E0UF28_GLOV7</name>
<evidence type="ECO:0000313" key="2">
    <source>
        <dbReference type="Proteomes" id="UP000008206"/>
    </source>
</evidence>
<dbReference type="SUPFAM" id="SSF69318">
    <property type="entry name" value="Integrin alpha N-terminal domain"/>
    <property type="match status" value="1"/>
</dbReference>
<dbReference type="RefSeq" id="WP_013322385.1">
    <property type="nucleotide sequence ID" value="NC_014501.1"/>
</dbReference>
<reference evidence="2" key="1">
    <citation type="journal article" date="2011" name="MBio">
        <title>Novel metabolic attributes of the genus Cyanothece, comprising a group of unicellular nitrogen-fixing Cyanobacteria.</title>
        <authorList>
            <person name="Bandyopadhyay A."/>
            <person name="Elvitigala T."/>
            <person name="Welsh E."/>
            <person name="Stockel J."/>
            <person name="Liberton M."/>
            <person name="Min H."/>
            <person name="Sherman L.A."/>
            <person name="Pakrasi H.B."/>
        </authorList>
    </citation>
    <scope>NUCLEOTIDE SEQUENCE [LARGE SCALE GENOMIC DNA]</scope>
    <source>
        <strain evidence="2">PCC 7822</strain>
    </source>
</reference>
<accession>E0UF28</accession>